<proteinExistence type="predicted"/>
<comment type="caution">
    <text evidence="1">The sequence shown here is derived from an EMBL/GenBank/DDBJ whole genome shotgun (WGS) entry which is preliminary data.</text>
</comment>
<dbReference type="AlphaFoldDB" id="A0A8B3RJG2"/>
<accession>A0A8B3RJG2</accession>
<dbReference type="Proteomes" id="UP000293613">
    <property type="component" value="Unassembled WGS sequence"/>
</dbReference>
<reference evidence="1 2" key="1">
    <citation type="journal article" date="2019" name="Appl. Environ. Microbiol.">
        <title>Dissecting the evolutionary development of the Bifidobacterium animalis species through comparative genomics analyses.</title>
        <authorList>
            <person name="Lugli G.A."/>
            <person name="Mancino W."/>
            <person name="Milani C."/>
            <person name="Duranti S."/>
            <person name="Mancabelli L."/>
            <person name="Napoli S."/>
            <person name="Mangifesta M."/>
            <person name="Viappiani A."/>
            <person name="Anzalone R."/>
            <person name="Longhi G."/>
            <person name="van Sinderen D."/>
            <person name="Ventura M."/>
            <person name="Turroni F."/>
        </authorList>
    </citation>
    <scope>NUCLEOTIDE SEQUENCE [LARGE SCALE GENOMIC DNA]</scope>
    <source>
        <strain evidence="1 2">2011B</strain>
    </source>
</reference>
<dbReference type="EMBL" id="RSCO01000019">
    <property type="protein sequence ID" value="RYM95440.1"/>
    <property type="molecule type" value="Genomic_DNA"/>
</dbReference>
<evidence type="ECO:0000313" key="2">
    <source>
        <dbReference type="Proteomes" id="UP000293613"/>
    </source>
</evidence>
<evidence type="ECO:0008006" key="3">
    <source>
        <dbReference type="Google" id="ProtNLM"/>
    </source>
</evidence>
<evidence type="ECO:0000313" key="1">
    <source>
        <dbReference type="EMBL" id="RYM95440.1"/>
    </source>
</evidence>
<gene>
    <name evidence="1" type="ORF">PG2011B_0718</name>
</gene>
<organism evidence="1 2">
    <name type="scientific">Bifidobacterium animalis subsp. lactis</name>
    <name type="common">Bifidobacterium lactis</name>
    <dbReference type="NCBI Taxonomy" id="302911"/>
    <lineage>
        <taxon>Bacteria</taxon>
        <taxon>Bacillati</taxon>
        <taxon>Actinomycetota</taxon>
        <taxon>Actinomycetes</taxon>
        <taxon>Bifidobacteriales</taxon>
        <taxon>Bifidobacteriaceae</taxon>
        <taxon>Bifidobacterium</taxon>
    </lineage>
</organism>
<sequence>MGLLDRQPSRQEMEIAAQWVAQSPIPEREKALLDTPDKVRHTLQRRMGEKQLTVTDVSHLAHVSERQVQNVLDTGLAPVDALMPVLEAAGIVAVTIPSQALTMQAEE</sequence>
<dbReference type="RefSeq" id="WP_130077374.1">
    <property type="nucleotide sequence ID" value="NZ_RSCO01000019.1"/>
</dbReference>
<name>A0A8B3RJG2_BIFAN</name>
<protein>
    <recommendedName>
        <fullName evidence="3">XRE family transcriptional regulator</fullName>
    </recommendedName>
</protein>